<proteinExistence type="inferred from homology"/>
<comment type="cofactor">
    <cofactor evidence="1 12">
        <name>FAD</name>
        <dbReference type="ChEBI" id="CHEBI:57692"/>
    </cofactor>
</comment>
<dbReference type="InterPro" id="IPR003171">
    <property type="entry name" value="Mehydrof_redctse-like"/>
</dbReference>
<dbReference type="InterPro" id="IPR004620">
    <property type="entry name" value="MTHF_reductase_bac"/>
</dbReference>
<dbReference type="GO" id="GO:0004489">
    <property type="term" value="F:methylenetetrahydrofolate reductase [NAD(P)H] activity"/>
    <property type="evidence" value="ECO:0007669"/>
    <property type="project" value="UniProtKB-EC"/>
</dbReference>
<accession>A0ABT3Q9J2</accession>
<dbReference type="NCBIfam" id="TIGR00676">
    <property type="entry name" value="fadh2"/>
    <property type="match status" value="1"/>
</dbReference>
<evidence type="ECO:0000256" key="4">
    <source>
        <dbReference type="ARBA" id="ARBA00022605"/>
    </source>
</evidence>
<comment type="similarity">
    <text evidence="3 12">Belongs to the methylenetetrahydrofolate reductase family.</text>
</comment>
<keyword evidence="7 12" id="KW-0560">Oxidoreductase</keyword>
<dbReference type="Proteomes" id="UP001526446">
    <property type="component" value="Unassembled WGS sequence"/>
</dbReference>
<keyword evidence="8" id="KW-0520">NAD</keyword>
<comment type="catalytic activity">
    <reaction evidence="11">
        <text>(6S)-5-methyl-5,6,7,8-tetrahydrofolate + NAD(+) = (6R)-5,10-methylene-5,6,7,8-tetrahydrofolate + NADH + H(+)</text>
        <dbReference type="Rhea" id="RHEA:19821"/>
        <dbReference type="ChEBI" id="CHEBI:15378"/>
        <dbReference type="ChEBI" id="CHEBI:15636"/>
        <dbReference type="ChEBI" id="CHEBI:18608"/>
        <dbReference type="ChEBI" id="CHEBI:57540"/>
        <dbReference type="ChEBI" id="CHEBI:57945"/>
        <dbReference type="EC" id="1.5.1.54"/>
    </reaction>
    <physiologicalReaction direction="right-to-left" evidence="11">
        <dbReference type="Rhea" id="RHEA:19823"/>
    </physiologicalReaction>
</comment>
<evidence type="ECO:0000256" key="3">
    <source>
        <dbReference type="ARBA" id="ARBA00006743"/>
    </source>
</evidence>
<dbReference type="Gene3D" id="3.20.20.220">
    <property type="match status" value="1"/>
</dbReference>
<evidence type="ECO:0000313" key="14">
    <source>
        <dbReference type="Proteomes" id="UP001526446"/>
    </source>
</evidence>
<evidence type="ECO:0000256" key="6">
    <source>
        <dbReference type="ARBA" id="ARBA00022827"/>
    </source>
</evidence>
<keyword evidence="6 12" id="KW-0274">FAD</keyword>
<organism evidence="13 14">
    <name type="scientific">Acetobacter farinalis</name>
    <dbReference type="NCBI Taxonomy" id="1260984"/>
    <lineage>
        <taxon>Bacteria</taxon>
        <taxon>Pseudomonadati</taxon>
        <taxon>Pseudomonadota</taxon>
        <taxon>Alphaproteobacteria</taxon>
        <taxon>Acetobacterales</taxon>
        <taxon>Acetobacteraceae</taxon>
        <taxon>Acetobacter</taxon>
    </lineage>
</organism>
<evidence type="ECO:0000256" key="2">
    <source>
        <dbReference type="ARBA" id="ARBA00004777"/>
    </source>
</evidence>
<dbReference type="Pfam" id="PF02219">
    <property type="entry name" value="MTHFR"/>
    <property type="match status" value="1"/>
</dbReference>
<dbReference type="PANTHER" id="PTHR45754">
    <property type="entry name" value="METHYLENETETRAHYDROFOLATE REDUCTASE"/>
    <property type="match status" value="1"/>
</dbReference>
<keyword evidence="9" id="KW-0486">Methionine biosynthesis</keyword>
<dbReference type="PANTHER" id="PTHR45754:SF3">
    <property type="entry name" value="METHYLENETETRAHYDROFOLATE REDUCTASE (NADPH)"/>
    <property type="match status" value="1"/>
</dbReference>
<sequence length="297" mass="31393">MSGFPVAPARSSVKTPVISFEFFPPKTEGAARSLQQTVATLAGFAPEFLSVTYGAGGTTRDRTLATTAEMVRQGVGPVAGHLTCVGATREDVNAVAQEYWAAGVRHIVALRGDPGTPGSRFEPHPGGYAHAADLVKGLKTVADFEISVAAYPETHPEAVSPQKDIEYLKAKLDAGATRAITQFFFVPEAFLRFRDRAVAAGITAPIVPGILPIANVAQAYKFAELCGAGIPETLRATLDGLDAHPEARAMVTTALAAELCRTLLAEGVEHLHIYTLNRAEPSYALCRLLGVMPALQA</sequence>
<evidence type="ECO:0000256" key="12">
    <source>
        <dbReference type="RuleBase" id="RU003862"/>
    </source>
</evidence>
<dbReference type="InterPro" id="IPR029041">
    <property type="entry name" value="FAD-linked_oxidoreductase-like"/>
</dbReference>
<protein>
    <recommendedName>
        <fullName evidence="12">Methylenetetrahydrofolate reductase</fullName>
        <ecNumber evidence="12">1.5.1.54</ecNumber>
    </recommendedName>
</protein>
<name>A0ABT3Q9J2_9PROT</name>
<dbReference type="CDD" id="cd00537">
    <property type="entry name" value="MTHFR"/>
    <property type="match status" value="1"/>
</dbReference>
<dbReference type="RefSeq" id="WP_265794571.1">
    <property type="nucleotide sequence ID" value="NZ_JAPIUX010000017.1"/>
</dbReference>
<keyword evidence="5 12" id="KW-0285">Flavoprotein</keyword>
<comment type="caution">
    <text evidence="13">The sequence shown here is derived from an EMBL/GenBank/DDBJ whole genome shotgun (WGS) entry which is preliminary data.</text>
</comment>
<evidence type="ECO:0000313" key="13">
    <source>
        <dbReference type="EMBL" id="MCX2561932.1"/>
    </source>
</evidence>
<reference evidence="13 14" key="1">
    <citation type="submission" date="2022-11" db="EMBL/GenBank/DDBJ databases">
        <title>Genome sequencing of Acetobacter type strain.</title>
        <authorList>
            <person name="Heo J."/>
            <person name="Lee D."/>
            <person name="Han B.-H."/>
            <person name="Hong S.-B."/>
            <person name="Kwon S.-W."/>
        </authorList>
    </citation>
    <scope>NUCLEOTIDE SEQUENCE [LARGE SCALE GENOMIC DNA]</scope>
    <source>
        <strain evidence="13 14">KACC 21251</strain>
    </source>
</reference>
<comment type="pathway">
    <text evidence="10">Amino-acid biosynthesis; L-methionine biosynthesis via de novo pathway.</text>
</comment>
<evidence type="ECO:0000256" key="11">
    <source>
        <dbReference type="ARBA" id="ARBA00048628"/>
    </source>
</evidence>
<evidence type="ECO:0000256" key="9">
    <source>
        <dbReference type="ARBA" id="ARBA00023167"/>
    </source>
</evidence>
<evidence type="ECO:0000256" key="7">
    <source>
        <dbReference type="ARBA" id="ARBA00023002"/>
    </source>
</evidence>
<evidence type="ECO:0000256" key="10">
    <source>
        <dbReference type="ARBA" id="ARBA00034478"/>
    </source>
</evidence>
<evidence type="ECO:0000256" key="5">
    <source>
        <dbReference type="ARBA" id="ARBA00022630"/>
    </source>
</evidence>
<evidence type="ECO:0000256" key="1">
    <source>
        <dbReference type="ARBA" id="ARBA00001974"/>
    </source>
</evidence>
<dbReference type="SUPFAM" id="SSF51730">
    <property type="entry name" value="FAD-linked oxidoreductase"/>
    <property type="match status" value="1"/>
</dbReference>
<dbReference type="EC" id="1.5.1.54" evidence="12"/>
<keyword evidence="4" id="KW-0028">Amino-acid biosynthesis</keyword>
<dbReference type="EMBL" id="JAPIUX010000017">
    <property type="protein sequence ID" value="MCX2561932.1"/>
    <property type="molecule type" value="Genomic_DNA"/>
</dbReference>
<evidence type="ECO:0000256" key="8">
    <source>
        <dbReference type="ARBA" id="ARBA00023027"/>
    </source>
</evidence>
<comment type="pathway">
    <text evidence="2 12">One-carbon metabolism; tetrahydrofolate interconversion.</text>
</comment>
<keyword evidence="14" id="KW-1185">Reference proteome</keyword>
<gene>
    <name evidence="13" type="primary">metF</name>
    <name evidence="13" type="ORF">OQ252_11070</name>
</gene>